<dbReference type="RefSeq" id="WP_208252840.1">
    <property type="nucleotide sequence ID" value="NZ_JAGEPF010000056.1"/>
</dbReference>
<protein>
    <recommendedName>
        <fullName evidence="4">Lipoprotein</fullName>
    </recommendedName>
</protein>
<comment type="caution">
    <text evidence="2">The sequence shown here is derived from an EMBL/GenBank/DDBJ whole genome shotgun (WGS) entry which is preliminary data.</text>
</comment>
<keyword evidence="3" id="KW-1185">Reference proteome</keyword>
<keyword evidence="1" id="KW-0732">Signal</keyword>
<gene>
    <name evidence="2" type="ORF">J4709_51400</name>
</gene>
<accession>A0ABS3SAF0</accession>
<reference evidence="2 3" key="1">
    <citation type="submission" date="2021-03" db="EMBL/GenBank/DDBJ databases">
        <title>Actinomadura violae sp. nov., isolated from lichen in Thailand.</title>
        <authorList>
            <person name="Kanchanasin P."/>
            <person name="Saeng-In P."/>
            <person name="Phongsopitanun W."/>
            <person name="Yuki M."/>
            <person name="Kudo T."/>
            <person name="Ohkuma M."/>
            <person name="Tanasupawat S."/>
        </authorList>
    </citation>
    <scope>NUCLEOTIDE SEQUENCE [LARGE SCALE GENOMIC DNA]</scope>
    <source>
        <strain evidence="2 3">LCR2-06</strain>
    </source>
</reference>
<sequence length="131" mass="14289">MKYAYLLVLVLSLAACSTGGEKQLASDCAKINALINKPITVDFDEATFAAQVRALQPAVDDKRLDEQLGIVADHWDLVARRKGVTLTAEDLQKSMDEGDRAIKANDEITRICKKVGPWNVNRRPTSSSSSG</sequence>
<evidence type="ECO:0008006" key="4">
    <source>
        <dbReference type="Google" id="ProtNLM"/>
    </source>
</evidence>
<name>A0ABS3SAF0_9ACTN</name>
<dbReference type="EMBL" id="JAGEPF010000056">
    <property type="protein sequence ID" value="MBO2465994.1"/>
    <property type="molecule type" value="Genomic_DNA"/>
</dbReference>
<organism evidence="2 3">
    <name type="scientific">Actinomadura violacea</name>
    <dbReference type="NCBI Taxonomy" id="2819934"/>
    <lineage>
        <taxon>Bacteria</taxon>
        <taxon>Bacillati</taxon>
        <taxon>Actinomycetota</taxon>
        <taxon>Actinomycetes</taxon>
        <taxon>Streptosporangiales</taxon>
        <taxon>Thermomonosporaceae</taxon>
        <taxon>Actinomadura</taxon>
    </lineage>
</organism>
<evidence type="ECO:0000256" key="1">
    <source>
        <dbReference type="SAM" id="SignalP"/>
    </source>
</evidence>
<evidence type="ECO:0000313" key="3">
    <source>
        <dbReference type="Proteomes" id="UP000680206"/>
    </source>
</evidence>
<dbReference type="Proteomes" id="UP000680206">
    <property type="component" value="Unassembled WGS sequence"/>
</dbReference>
<feature type="signal peptide" evidence="1">
    <location>
        <begin position="1"/>
        <end position="19"/>
    </location>
</feature>
<evidence type="ECO:0000313" key="2">
    <source>
        <dbReference type="EMBL" id="MBO2465994.1"/>
    </source>
</evidence>
<feature type="chain" id="PRO_5047526431" description="Lipoprotein" evidence="1">
    <location>
        <begin position="20"/>
        <end position="131"/>
    </location>
</feature>
<proteinExistence type="predicted"/>
<dbReference type="PROSITE" id="PS51257">
    <property type="entry name" value="PROKAR_LIPOPROTEIN"/>
    <property type="match status" value="1"/>
</dbReference>